<dbReference type="RefSeq" id="WP_057706067.1">
    <property type="nucleotide sequence ID" value="NZ_JQCL01000055.1"/>
</dbReference>
<dbReference type="SUPFAM" id="SSF55797">
    <property type="entry name" value="PR-1-like"/>
    <property type="match status" value="1"/>
</dbReference>
<feature type="chain" id="PRO_5038769738" description="SCP domain-containing protein" evidence="1">
    <location>
        <begin position="22"/>
        <end position="261"/>
    </location>
</feature>
<proteinExistence type="predicted"/>
<evidence type="ECO:0000313" key="4">
    <source>
        <dbReference type="Proteomes" id="UP000051783"/>
    </source>
</evidence>
<gene>
    <name evidence="3" type="ORF">IV64_GL002336</name>
</gene>
<dbReference type="EMBL" id="JQCL01000055">
    <property type="protein sequence ID" value="KRO11508.1"/>
    <property type="molecule type" value="Genomic_DNA"/>
</dbReference>
<evidence type="ECO:0000259" key="2">
    <source>
        <dbReference type="Pfam" id="PF00188"/>
    </source>
</evidence>
<comment type="caution">
    <text evidence="3">The sequence shown here is derived from an EMBL/GenBank/DDBJ whole genome shotgun (WGS) entry which is preliminary data.</text>
</comment>
<accession>A0A0R2MCR5</accession>
<dbReference type="AlphaFoldDB" id="A0A0R2MCR5"/>
<protein>
    <recommendedName>
        <fullName evidence="2">SCP domain-containing protein</fullName>
    </recommendedName>
</protein>
<dbReference type="Proteomes" id="UP000051783">
    <property type="component" value="Unassembled WGS sequence"/>
</dbReference>
<sequence length="261" mass="29052">MKASKLIVSTMTVLSIATMGAATLPTGAATALAKTKAAKVVKTTKYKSKHKVHVRGGWMYSSAKLTHKKHHMTKYLYTKFYATKKVQVRKSNGKTVTLKYIKSKNGKVKGYVASTYVWNQWGYGKYSVKAYRKSALAAVNKDRRANGLKPLKETAKLDKVAQKNSDQMLKKGKKFKLNVKGVTHAGWVTDAYIAPKNNPIVHYQNGKQWGHGMIDAFMGRTNLNINYGAKPYLLSKNHTQIGFGGTQHGEAIYEVLLLSHK</sequence>
<reference evidence="3 4" key="1">
    <citation type="journal article" date="2015" name="Genome Announc.">
        <title>Expanding the biotechnology potential of lactobacilli through comparative genomics of 213 strains and associated genera.</title>
        <authorList>
            <person name="Sun Z."/>
            <person name="Harris H.M."/>
            <person name="McCann A."/>
            <person name="Guo C."/>
            <person name="Argimon S."/>
            <person name="Zhang W."/>
            <person name="Yang X."/>
            <person name="Jeffery I.B."/>
            <person name="Cooney J.C."/>
            <person name="Kagawa T.F."/>
            <person name="Liu W."/>
            <person name="Song Y."/>
            <person name="Salvetti E."/>
            <person name="Wrobel A."/>
            <person name="Rasinkangas P."/>
            <person name="Parkhill J."/>
            <person name="Rea M.C."/>
            <person name="O'Sullivan O."/>
            <person name="Ritari J."/>
            <person name="Douillard F.P."/>
            <person name="Paul Ross R."/>
            <person name="Yang R."/>
            <person name="Briner A.E."/>
            <person name="Felis G.E."/>
            <person name="de Vos W.M."/>
            <person name="Barrangou R."/>
            <person name="Klaenhammer T.R."/>
            <person name="Caufield P.W."/>
            <person name="Cui Y."/>
            <person name="Zhang H."/>
            <person name="O'Toole P.W."/>
        </authorList>
    </citation>
    <scope>NUCLEOTIDE SEQUENCE [LARGE SCALE GENOMIC DNA]</scope>
    <source>
        <strain evidence="3 4">LMG 26013</strain>
    </source>
</reference>
<dbReference type="PATRIC" id="fig|942150.3.peg.2443"/>
<dbReference type="OrthoDB" id="2283648at2"/>
<feature type="domain" description="SCP" evidence="2">
    <location>
        <begin position="136"/>
        <end position="249"/>
    </location>
</feature>
<dbReference type="InterPro" id="IPR014044">
    <property type="entry name" value="CAP_dom"/>
</dbReference>
<feature type="signal peptide" evidence="1">
    <location>
        <begin position="1"/>
        <end position="21"/>
    </location>
</feature>
<keyword evidence="4" id="KW-1185">Reference proteome</keyword>
<name>A0A0R2MCR5_9LACO</name>
<dbReference type="Pfam" id="PF00188">
    <property type="entry name" value="CAP"/>
    <property type="match status" value="1"/>
</dbReference>
<keyword evidence="1" id="KW-0732">Signal</keyword>
<dbReference type="Gene3D" id="3.40.33.10">
    <property type="entry name" value="CAP"/>
    <property type="match status" value="1"/>
</dbReference>
<dbReference type="InterPro" id="IPR035940">
    <property type="entry name" value="CAP_sf"/>
</dbReference>
<organism evidence="3 4">
    <name type="scientific">Lactiplantibacillus xiangfangensis</name>
    <dbReference type="NCBI Taxonomy" id="942150"/>
    <lineage>
        <taxon>Bacteria</taxon>
        <taxon>Bacillati</taxon>
        <taxon>Bacillota</taxon>
        <taxon>Bacilli</taxon>
        <taxon>Lactobacillales</taxon>
        <taxon>Lactobacillaceae</taxon>
        <taxon>Lactiplantibacillus</taxon>
    </lineage>
</organism>
<evidence type="ECO:0000313" key="3">
    <source>
        <dbReference type="EMBL" id="KRO11508.1"/>
    </source>
</evidence>
<evidence type="ECO:0000256" key="1">
    <source>
        <dbReference type="SAM" id="SignalP"/>
    </source>
</evidence>